<evidence type="ECO:0000313" key="3">
    <source>
        <dbReference type="Proteomes" id="UP001168877"/>
    </source>
</evidence>
<keyword evidence="3" id="KW-1185">Reference proteome</keyword>
<dbReference type="Proteomes" id="UP001168877">
    <property type="component" value="Unassembled WGS sequence"/>
</dbReference>
<evidence type="ECO:0000313" key="2">
    <source>
        <dbReference type="EMBL" id="KAK0599943.1"/>
    </source>
</evidence>
<evidence type="ECO:0000256" key="1">
    <source>
        <dbReference type="SAM" id="MobiDB-lite"/>
    </source>
</evidence>
<feature type="region of interest" description="Disordered" evidence="1">
    <location>
        <begin position="16"/>
        <end position="61"/>
    </location>
</feature>
<sequence>MCLLYQESEASLDQKISYLDPATTSEDMNKVDADHDQERKEVNDRLLSSLDESEKAEDETAEVQAKKIEEDHEVCDIVGLDKRIFENLKTKMEALSSETEVLVKFDQGPEVIRAKIQALVSELDDARKTILPITS</sequence>
<reference evidence="2" key="2">
    <citation type="submission" date="2023-06" db="EMBL/GenBank/DDBJ databases">
        <authorList>
            <person name="Swenson N.G."/>
            <person name="Wegrzyn J.L."/>
            <person name="Mcevoy S.L."/>
        </authorList>
    </citation>
    <scope>NUCLEOTIDE SEQUENCE</scope>
    <source>
        <strain evidence="2">NS2018</strain>
        <tissue evidence="2">Leaf</tissue>
    </source>
</reference>
<proteinExistence type="predicted"/>
<gene>
    <name evidence="2" type="ORF">LWI29_010052</name>
</gene>
<protein>
    <submittedName>
        <fullName evidence="2">Uncharacterized protein</fullName>
    </submittedName>
</protein>
<reference evidence="2" key="1">
    <citation type="journal article" date="2022" name="Plant J.">
        <title>Strategies of tolerance reflected in two North American maple genomes.</title>
        <authorList>
            <person name="McEvoy S.L."/>
            <person name="Sezen U.U."/>
            <person name="Trouern-Trend A."/>
            <person name="McMahon S.M."/>
            <person name="Schaberg P.G."/>
            <person name="Yang J."/>
            <person name="Wegrzyn J.L."/>
            <person name="Swenson N.G."/>
        </authorList>
    </citation>
    <scope>NUCLEOTIDE SEQUENCE</scope>
    <source>
        <strain evidence="2">NS2018</strain>
    </source>
</reference>
<dbReference type="EMBL" id="JAUESC010000003">
    <property type="protein sequence ID" value="KAK0599943.1"/>
    <property type="molecule type" value="Genomic_DNA"/>
</dbReference>
<feature type="compositionally biased region" description="Basic and acidic residues" evidence="1">
    <location>
        <begin position="27"/>
        <end position="44"/>
    </location>
</feature>
<organism evidence="2 3">
    <name type="scientific">Acer saccharum</name>
    <name type="common">Sugar maple</name>
    <dbReference type="NCBI Taxonomy" id="4024"/>
    <lineage>
        <taxon>Eukaryota</taxon>
        <taxon>Viridiplantae</taxon>
        <taxon>Streptophyta</taxon>
        <taxon>Embryophyta</taxon>
        <taxon>Tracheophyta</taxon>
        <taxon>Spermatophyta</taxon>
        <taxon>Magnoliopsida</taxon>
        <taxon>eudicotyledons</taxon>
        <taxon>Gunneridae</taxon>
        <taxon>Pentapetalae</taxon>
        <taxon>rosids</taxon>
        <taxon>malvids</taxon>
        <taxon>Sapindales</taxon>
        <taxon>Sapindaceae</taxon>
        <taxon>Hippocastanoideae</taxon>
        <taxon>Acereae</taxon>
        <taxon>Acer</taxon>
    </lineage>
</organism>
<name>A0AA39T2N6_ACESA</name>
<accession>A0AA39T2N6</accession>
<comment type="caution">
    <text evidence="2">The sequence shown here is derived from an EMBL/GenBank/DDBJ whole genome shotgun (WGS) entry which is preliminary data.</text>
</comment>
<dbReference type="AlphaFoldDB" id="A0AA39T2N6"/>